<feature type="transmembrane region" description="Helical" evidence="1">
    <location>
        <begin position="72"/>
        <end position="89"/>
    </location>
</feature>
<accession>A0A0X3UR24</accession>
<evidence type="ECO:0008006" key="4">
    <source>
        <dbReference type="Google" id="ProtNLM"/>
    </source>
</evidence>
<protein>
    <recommendedName>
        <fullName evidence="4">DUF998 domain-containing protein</fullName>
    </recommendedName>
</protein>
<dbReference type="InterPro" id="IPR009339">
    <property type="entry name" value="DUF998"/>
</dbReference>
<feature type="transmembrane region" description="Helical" evidence="1">
    <location>
        <begin position="47"/>
        <end position="65"/>
    </location>
</feature>
<sequence length="200" mass="20004">MVRNRFAVGAGLAVAGGASVMLVALVAGPGSWWRGYVSEAGAAGQPYAMGYRFGLILLACGVALLSREVPRIGVLLLVAAVLAGTSGVVSCSAGCPLPPYETTTLADVVHTAVSILGLAVLAAAMAMTWWTSARPAMRRLAAAALALTVPLGAALGLMMLFAGRGATSAVLERVLLVVAVSWLVGTAVVSGVRAGRSASG</sequence>
<proteinExistence type="predicted"/>
<feature type="transmembrane region" description="Helical" evidence="1">
    <location>
        <begin position="7"/>
        <end position="27"/>
    </location>
</feature>
<organism evidence="2 3">
    <name type="scientific">Actinoplanes awajinensis subsp. mycoplanecinus</name>
    <dbReference type="NCBI Taxonomy" id="135947"/>
    <lineage>
        <taxon>Bacteria</taxon>
        <taxon>Bacillati</taxon>
        <taxon>Actinomycetota</taxon>
        <taxon>Actinomycetes</taxon>
        <taxon>Micromonosporales</taxon>
        <taxon>Micromonosporaceae</taxon>
        <taxon>Actinoplanes</taxon>
    </lineage>
</organism>
<feature type="transmembrane region" description="Helical" evidence="1">
    <location>
        <begin position="109"/>
        <end position="130"/>
    </location>
</feature>
<evidence type="ECO:0000313" key="2">
    <source>
        <dbReference type="EMBL" id="KUL34252.1"/>
    </source>
</evidence>
<feature type="transmembrane region" description="Helical" evidence="1">
    <location>
        <begin position="142"/>
        <end position="162"/>
    </location>
</feature>
<keyword evidence="1" id="KW-0472">Membrane</keyword>
<keyword evidence="1" id="KW-0812">Transmembrane</keyword>
<dbReference type="AlphaFoldDB" id="A0A0X3UR24"/>
<dbReference type="OrthoDB" id="3388437at2"/>
<dbReference type="RefSeq" id="WP_067691149.1">
    <property type="nucleotide sequence ID" value="NZ_LLZH01000122.1"/>
</dbReference>
<evidence type="ECO:0000256" key="1">
    <source>
        <dbReference type="SAM" id="Phobius"/>
    </source>
</evidence>
<feature type="transmembrane region" description="Helical" evidence="1">
    <location>
        <begin position="174"/>
        <end position="192"/>
    </location>
</feature>
<gene>
    <name evidence="2" type="ORF">ADL15_16595</name>
</gene>
<evidence type="ECO:0000313" key="3">
    <source>
        <dbReference type="Proteomes" id="UP000053244"/>
    </source>
</evidence>
<keyword evidence="1" id="KW-1133">Transmembrane helix</keyword>
<comment type="caution">
    <text evidence="2">The sequence shown here is derived from an EMBL/GenBank/DDBJ whole genome shotgun (WGS) entry which is preliminary data.</text>
</comment>
<dbReference type="Pfam" id="PF06197">
    <property type="entry name" value="DUF998"/>
    <property type="match status" value="1"/>
</dbReference>
<dbReference type="EMBL" id="LLZH01000122">
    <property type="protein sequence ID" value="KUL34252.1"/>
    <property type="molecule type" value="Genomic_DNA"/>
</dbReference>
<name>A0A0X3UR24_9ACTN</name>
<dbReference type="Proteomes" id="UP000053244">
    <property type="component" value="Unassembled WGS sequence"/>
</dbReference>
<reference evidence="2 3" key="1">
    <citation type="submission" date="2015-10" db="EMBL/GenBank/DDBJ databases">
        <authorList>
            <person name="Gilbert D.G."/>
        </authorList>
    </citation>
    <scope>NUCLEOTIDE SEQUENCE [LARGE SCALE GENOMIC DNA]</scope>
    <source>
        <strain evidence="2 3">NRRL B-16712</strain>
    </source>
</reference>
<keyword evidence="3" id="KW-1185">Reference proteome</keyword>